<dbReference type="AlphaFoldDB" id="A0A0F2MBX1"/>
<dbReference type="RefSeq" id="XP_016588332.1">
    <property type="nucleotide sequence ID" value="XM_016736003.1"/>
</dbReference>
<accession>A0A0F2MBX1</accession>
<dbReference type="KEGG" id="ssck:SPSK_09431"/>
<evidence type="ECO:0000256" key="1">
    <source>
        <dbReference type="SAM" id="MobiDB-lite"/>
    </source>
</evidence>
<name>A0A0F2MBX1_SPOSC</name>
<feature type="region of interest" description="Disordered" evidence="1">
    <location>
        <begin position="1"/>
        <end position="20"/>
    </location>
</feature>
<evidence type="ECO:0000313" key="2">
    <source>
        <dbReference type="EMBL" id="KJR85656.1"/>
    </source>
</evidence>
<proteinExistence type="predicted"/>
<dbReference type="EMBL" id="AXCR01000007">
    <property type="protein sequence ID" value="KJR85656.1"/>
    <property type="molecule type" value="Genomic_DNA"/>
</dbReference>
<protein>
    <submittedName>
        <fullName evidence="2">Uncharacterized protein</fullName>
    </submittedName>
</protein>
<reference evidence="2 3" key="1">
    <citation type="journal article" date="2014" name="BMC Genomics">
        <title>Comparative genomics of the major fungal agents of human and animal Sporotrichosis: Sporothrix schenckii and Sporothrix brasiliensis.</title>
        <authorList>
            <person name="Teixeira M.M."/>
            <person name="de Almeida L.G."/>
            <person name="Kubitschek-Barreira P."/>
            <person name="Alves F.L."/>
            <person name="Kioshima E.S."/>
            <person name="Abadio A.K."/>
            <person name="Fernandes L."/>
            <person name="Derengowski L.S."/>
            <person name="Ferreira K.S."/>
            <person name="Souza R.C."/>
            <person name="Ruiz J.C."/>
            <person name="de Andrade N.C."/>
            <person name="Paes H.C."/>
            <person name="Nicola A.M."/>
            <person name="Albuquerque P."/>
            <person name="Gerber A.L."/>
            <person name="Martins V.P."/>
            <person name="Peconick L.D."/>
            <person name="Neto A.V."/>
            <person name="Chaucanez C.B."/>
            <person name="Silva P.A."/>
            <person name="Cunha O.L."/>
            <person name="de Oliveira F.F."/>
            <person name="dos Santos T.C."/>
            <person name="Barros A.L."/>
            <person name="Soares M.A."/>
            <person name="de Oliveira L.M."/>
            <person name="Marini M.M."/>
            <person name="Villalobos-Duno H."/>
            <person name="Cunha M.M."/>
            <person name="de Hoog S."/>
            <person name="da Silveira J.F."/>
            <person name="Henrissat B."/>
            <person name="Nino-Vega G.A."/>
            <person name="Cisalpino P.S."/>
            <person name="Mora-Montes H.M."/>
            <person name="Almeida S.R."/>
            <person name="Stajich J.E."/>
            <person name="Lopes-Bezerra L.M."/>
            <person name="Vasconcelos A.T."/>
            <person name="Felipe M.S."/>
        </authorList>
    </citation>
    <scope>NUCLEOTIDE SEQUENCE [LARGE SCALE GENOMIC DNA]</scope>
    <source>
        <strain evidence="2 3">1099-18</strain>
    </source>
</reference>
<comment type="caution">
    <text evidence="2">The sequence shown here is derived from an EMBL/GenBank/DDBJ whole genome shotgun (WGS) entry which is preliminary data.</text>
</comment>
<feature type="region of interest" description="Disordered" evidence="1">
    <location>
        <begin position="245"/>
        <end position="272"/>
    </location>
</feature>
<gene>
    <name evidence="2" type="ORF">SPSK_09431</name>
</gene>
<dbReference type="VEuPathDB" id="FungiDB:SPSK_09431"/>
<dbReference type="GeneID" id="27671280"/>
<dbReference type="Proteomes" id="UP000033710">
    <property type="component" value="Unassembled WGS sequence"/>
</dbReference>
<organism evidence="2 3">
    <name type="scientific">Sporothrix schenckii 1099-18</name>
    <dbReference type="NCBI Taxonomy" id="1397361"/>
    <lineage>
        <taxon>Eukaryota</taxon>
        <taxon>Fungi</taxon>
        <taxon>Dikarya</taxon>
        <taxon>Ascomycota</taxon>
        <taxon>Pezizomycotina</taxon>
        <taxon>Sordariomycetes</taxon>
        <taxon>Sordariomycetidae</taxon>
        <taxon>Ophiostomatales</taxon>
        <taxon>Ophiostomataceae</taxon>
        <taxon>Sporothrix</taxon>
    </lineage>
</organism>
<evidence type="ECO:0000313" key="3">
    <source>
        <dbReference type="Proteomes" id="UP000033710"/>
    </source>
</evidence>
<reference evidence="2 3" key="2">
    <citation type="journal article" date="2015" name="Eukaryot. Cell">
        <title>Asexual propagation of a virulent clone complex in a human and feline outbreak of sporotrichosis.</title>
        <authorList>
            <person name="Teixeira Mde M."/>
            <person name="Rodrigues A.M."/>
            <person name="Tsui C.K."/>
            <person name="de Almeida L.G."/>
            <person name="Van Diepeningen A.D."/>
            <person name="van den Ende B.G."/>
            <person name="Fernandes G.F."/>
            <person name="Kano R."/>
            <person name="Hamelin R.C."/>
            <person name="Lopes-Bezerra L.M."/>
            <person name="Vasconcelos A.T."/>
            <person name="de Hoog S."/>
            <person name="de Camargo Z.P."/>
            <person name="Felipe M.S."/>
        </authorList>
    </citation>
    <scope>NUCLEOTIDE SEQUENCE [LARGE SCALE GENOMIC DNA]</scope>
    <source>
        <strain evidence="2 3">1099-18</strain>
    </source>
</reference>
<sequence>MAKKKRDAPTANRGPPLGERALLQGRNDAVTELLRHVWPVTASVKLRKEGVCQSYDNSSGAVQEGGVCFFPSFLVGGGCPFSTLLRSAETRGLWGTTGERLPSRHAECRGELGVEQYPGSFPFDDPHSPSAPSPIVKSPKRSLFPKRPVPPCCTPSTASRYRSCTPKTRTAIGATKTDKAVKAVHSLAGECGITYSHLERPVSVGTAPISWRLGMALAETRPSLTVPGRTGTPYFVGARHAKAAGSRLKTQGSRLQLEKRPMASQAPEAQKQMPNDKFFALQSPGAHVGEYGIRSGMHPGILPLQPRSRLGWLAYRPSLPKYMTRAVWSTMRPYSGALHILKRRKFDGMG</sequence>